<organism evidence="1 2">
    <name type="scientific">Haemaphysalis longicornis</name>
    <name type="common">Bush tick</name>
    <dbReference type="NCBI Taxonomy" id="44386"/>
    <lineage>
        <taxon>Eukaryota</taxon>
        <taxon>Metazoa</taxon>
        <taxon>Ecdysozoa</taxon>
        <taxon>Arthropoda</taxon>
        <taxon>Chelicerata</taxon>
        <taxon>Arachnida</taxon>
        <taxon>Acari</taxon>
        <taxon>Parasitiformes</taxon>
        <taxon>Ixodida</taxon>
        <taxon>Ixodoidea</taxon>
        <taxon>Ixodidae</taxon>
        <taxon>Haemaphysalinae</taxon>
        <taxon>Haemaphysalis</taxon>
    </lineage>
</organism>
<reference evidence="1 2" key="1">
    <citation type="journal article" date="2020" name="Cell">
        <title>Large-Scale Comparative Analyses of Tick Genomes Elucidate Their Genetic Diversity and Vector Capacities.</title>
        <authorList>
            <consortium name="Tick Genome and Microbiome Consortium (TIGMIC)"/>
            <person name="Jia N."/>
            <person name="Wang J."/>
            <person name="Shi W."/>
            <person name="Du L."/>
            <person name="Sun Y."/>
            <person name="Zhan W."/>
            <person name="Jiang J.F."/>
            <person name="Wang Q."/>
            <person name="Zhang B."/>
            <person name="Ji P."/>
            <person name="Bell-Sakyi L."/>
            <person name="Cui X.M."/>
            <person name="Yuan T.T."/>
            <person name="Jiang B.G."/>
            <person name="Yang W.F."/>
            <person name="Lam T.T."/>
            <person name="Chang Q.C."/>
            <person name="Ding S.J."/>
            <person name="Wang X.J."/>
            <person name="Zhu J.G."/>
            <person name="Ruan X.D."/>
            <person name="Zhao L."/>
            <person name="Wei J.T."/>
            <person name="Ye R.Z."/>
            <person name="Que T.C."/>
            <person name="Du C.H."/>
            <person name="Zhou Y.H."/>
            <person name="Cheng J.X."/>
            <person name="Dai P.F."/>
            <person name="Guo W.B."/>
            <person name="Han X.H."/>
            <person name="Huang E.J."/>
            <person name="Li L.F."/>
            <person name="Wei W."/>
            <person name="Gao Y.C."/>
            <person name="Liu J.Z."/>
            <person name="Shao H.Z."/>
            <person name="Wang X."/>
            <person name="Wang C.C."/>
            <person name="Yang T.C."/>
            <person name="Huo Q.B."/>
            <person name="Li W."/>
            <person name="Chen H.Y."/>
            <person name="Chen S.E."/>
            <person name="Zhou L.G."/>
            <person name="Ni X.B."/>
            <person name="Tian J.H."/>
            <person name="Sheng Y."/>
            <person name="Liu T."/>
            <person name="Pan Y.S."/>
            <person name="Xia L.Y."/>
            <person name="Li J."/>
            <person name="Zhao F."/>
            <person name="Cao W.C."/>
        </authorList>
    </citation>
    <scope>NUCLEOTIDE SEQUENCE [LARGE SCALE GENOMIC DNA]</scope>
    <source>
        <strain evidence="1">HaeL-2018</strain>
    </source>
</reference>
<dbReference type="Proteomes" id="UP000821853">
    <property type="component" value="Chromosome 3"/>
</dbReference>
<gene>
    <name evidence="1" type="ORF">HPB48_007896</name>
</gene>
<sequence length="59" mass="6734">MYTSSVACSRSQYKSGMVTKRHHDEMSMMSADQLEAIDMRLRHITQNVLENFGGLDVIL</sequence>
<accession>A0A9J6G7Y6</accession>
<keyword evidence="2" id="KW-1185">Reference proteome</keyword>
<dbReference type="VEuPathDB" id="VectorBase:HLOH_061685"/>
<dbReference type="EMBL" id="JABSTR010000005">
    <property type="protein sequence ID" value="KAH9370825.1"/>
    <property type="molecule type" value="Genomic_DNA"/>
</dbReference>
<evidence type="ECO:0000313" key="2">
    <source>
        <dbReference type="Proteomes" id="UP000821853"/>
    </source>
</evidence>
<proteinExistence type="predicted"/>
<evidence type="ECO:0000313" key="1">
    <source>
        <dbReference type="EMBL" id="KAH9370825.1"/>
    </source>
</evidence>
<comment type="caution">
    <text evidence="1">The sequence shown here is derived from an EMBL/GenBank/DDBJ whole genome shotgun (WGS) entry which is preliminary data.</text>
</comment>
<name>A0A9J6G7Y6_HAELO</name>
<protein>
    <submittedName>
        <fullName evidence="1">Uncharacterized protein</fullName>
    </submittedName>
</protein>
<dbReference type="AlphaFoldDB" id="A0A9J6G7Y6"/>